<comment type="function">
    <text evidence="2">Functions as a ribosomal silencing factor. Interacts with ribosomal protein uL14 (rplN), blocking formation of intersubunit bridge B8. Prevents association of the 30S and 50S ribosomal subunits and the formation of functional ribosomes, thus repressing translation.</text>
</comment>
<accession>A0ABW4L568</accession>
<protein>
    <recommendedName>
        <fullName evidence="2">Ribosomal silencing factor RsfS</fullName>
    </recommendedName>
</protein>
<keyword evidence="2" id="KW-0963">Cytoplasm</keyword>
<dbReference type="HAMAP" id="MF_01477">
    <property type="entry name" value="Iojap_RsfS"/>
    <property type="match status" value="1"/>
</dbReference>
<dbReference type="Pfam" id="PF02410">
    <property type="entry name" value="RsfS"/>
    <property type="match status" value="1"/>
</dbReference>
<dbReference type="PANTHER" id="PTHR21043:SF0">
    <property type="entry name" value="MITOCHONDRIAL ASSEMBLY OF RIBOSOMAL LARGE SUBUNIT PROTEIN 1"/>
    <property type="match status" value="1"/>
</dbReference>
<evidence type="ECO:0000256" key="1">
    <source>
        <dbReference type="ARBA" id="ARBA00010574"/>
    </source>
</evidence>
<keyword evidence="2" id="KW-0678">Repressor</keyword>
<dbReference type="RefSeq" id="WP_388006382.1">
    <property type="nucleotide sequence ID" value="NZ_JBHUEE010000005.1"/>
</dbReference>
<reference evidence="4" key="1">
    <citation type="journal article" date="2019" name="Int. J. Syst. Evol. Microbiol.">
        <title>The Global Catalogue of Microorganisms (GCM) 10K type strain sequencing project: providing services to taxonomists for standard genome sequencing and annotation.</title>
        <authorList>
            <consortium name="The Broad Institute Genomics Platform"/>
            <consortium name="The Broad Institute Genome Sequencing Center for Infectious Disease"/>
            <person name="Wu L."/>
            <person name="Ma J."/>
        </authorList>
    </citation>
    <scope>NUCLEOTIDE SEQUENCE [LARGE SCALE GENOMIC DNA]</scope>
    <source>
        <strain evidence="4">JCM 17130</strain>
    </source>
</reference>
<dbReference type="PANTHER" id="PTHR21043">
    <property type="entry name" value="IOJAP SUPERFAMILY ORTHOLOG"/>
    <property type="match status" value="1"/>
</dbReference>
<dbReference type="InterPro" id="IPR004394">
    <property type="entry name" value="Iojap/RsfS/C7orf30"/>
</dbReference>
<keyword evidence="2" id="KW-0810">Translation regulation</keyword>
<comment type="subunit">
    <text evidence="2">Interacts with ribosomal protein uL14 (rplN).</text>
</comment>
<dbReference type="NCBIfam" id="TIGR00090">
    <property type="entry name" value="rsfS_iojap_ybeB"/>
    <property type="match status" value="1"/>
</dbReference>
<comment type="subcellular location">
    <subcellularLocation>
        <location evidence="2">Cytoplasm</location>
    </subcellularLocation>
</comment>
<dbReference type="SUPFAM" id="SSF81301">
    <property type="entry name" value="Nucleotidyltransferase"/>
    <property type="match status" value="1"/>
</dbReference>
<dbReference type="Proteomes" id="UP001597277">
    <property type="component" value="Unassembled WGS sequence"/>
</dbReference>
<dbReference type="InterPro" id="IPR043519">
    <property type="entry name" value="NT_sf"/>
</dbReference>
<proteinExistence type="inferred from homology"/>
<evidence type="ECO:0000256" key="2">
    <source>
        <dbReference type="HAMAP-Rule" id="MF_01477"/>
    </source>
</evidence>
<dbReference type="EMBL" id="JBHUEE010000005">
    <property type="protein sequence ID" value="MFD1718322.1"/>
    <property type="molecule type" value="Genomic_DNA"/>
</dbReference>
<comment type="similarity">
    <text evidence="1 2">Belongs to the Iojap/RsfS family.</text>
</comment>
<evidence type="ECO:0000313" key="4">
    <source>
        <dbReference type="Proteomes" id="UP001597277"/>
    </source>
</evidence>
<evidence type="ECO:0000313" key="3">
    <source>
        <dbReference type="EMBL" id="MFD1718322.1"/>
    </source>
</evidence>
<sequence length="132" mass="14483">MVADETARTRAVVAARAAADKKAHEIIALDVSERLVLTDAFLVASGDNERQVRSIVDGVDEALHKVGAKAARKEGLDEARWVLLDYGDIVVHVQHDEDREYYALERLWKDCPEIELPADLYGPADATGDVSA</sequence>
<name>A0ABW4L568_9MICO</name>
<comment type="caution">
    <text evidence="3">The sequence shown here is derived from an EMBL/GenBank/DDBJ whole genome shotgun (WGS) entry which is preliminary data.</text>
</comment>
<dbReference type="Gene3D" id="3.30.460.10">
    <property type="entry name" value="Beta Polymerase, domain 2"/>
    <property type="match status" value="1"/>
</dbReference>
<keyword evidence="4" id="KW-1185">Reference proteome</keyword>
<gene>
    <name evidence="2 3" type="primary">rsfS</name>
    <name evidence="3" type="ORF">ACFSE6_10780</name>
</gene>
<organism evidence="3 4">
    <name type="scientific">Georgenia deserti</name>
    <dbReference type="NCBI Taxonomy" id="2093781"/>
    <lineage>
        <taxon>Bacteria</taxon>
        <taxon>Bacillati</taxon>
        <taxon>Actinomycetota</taxon>
        <taxon>Actinomycetes</taxon>
        <taxon>Micrococcales</taxon>
        <taxon>Bogoriellaceae</taxon>
        <taxon>Georgenia</taxon>
    </lineage>
</organism>